<evidence type="ECO:0000313" key="1">
    <source>
        <dbReference type="EMBL" id="EYB95852.1"/>
    </source>
</evidence>
<comment type="caution">
    <text evidence="1">The sequence shown here is derived from an EMBL/GenBank/DDBJ whole genome shotgun (WGS) entry which is preliminary data.</text>
</comment>
<accession>A0A016SZI1</accession>
<dbReference type="Proteomes" id="UP000024635">
    <property type="component" value="Unassembled WGS sequence"/>
</dbReference>
<protein>
    <submittedName>
        <fullName evidence="1">Uncharacterized protein</fullName>
    </submittedName>
</protein>
<name>A0A016SZI1_9BILA</name>
<proteinExistence type="predicted"/>
<dbReference type="EMBL" id="JARK01001491">
    <property type="protein sequence ID" value="EYB95852.1"/>
    <property type="molecule type" value="Genomic_DNA"/>
</dbReference>
<gene>
    <name evidence="1" type="primary">Acey_s0155.g3054</name>
    <name evidence="1" type="ORF">Y032_0155g3054</name>
</gene>
<reference evidence="2" key="1">
    <citation type="journal article" date="2015" name="Nat. Genet.">
        <title>The genome and transcriptome of the zoonotic hookworm Ancylostoma ceylanicum identify infection-specific gene families.</title>
        <authorList>
            <person name="Schwarz E.M."/>
            <person name="Hu Y."/>
            <person name="Antoshechkin I."/>
            <person name="Miller M.M."/>
            <person name="Sternberg P.W."/>
            <person name="Aroian R.V."/>
        </authorList>
    </citation>
    <scope>NUCLEOTIDE SEQUENCE</scope>
    <source>
        <strain evidence="2">HY135</strain>
    </source>
</reference>
<evidence type="ECO:0000313" key="2">
    <source>
        <dbReference type="Proteomes" id="UP000024635"/>
    </source>
</evidence>
<dbReference type="AlphaFoldDB" id="A0A016SZI1"/>
<keyword evidence="2" id="KW-1185">Reference proteome</keyword>
<sequence length="73" mass="8046">MLGQLQPNSINEKVIDSMTRDGDSVERDLVLVHPLGSRLHIGKVDKTERTRATCSDSSIRAGHIINIISHQGK</sequence>
<organism evidence="1 2">
    <name type="scientific">Ancylostoma ceylanicum</name>
    <dbReference type="NCBI Taxonomy" id="53326"/>
    <lineage>
        <taxon>Eukaryota</taxon>
        <taxon>Metazoa</taxon>
        <taxon>Ecdysozoa</taxon>
        <taxon>Nematoda</taxon>
        <taxon>Chromadorea</taxon>
        <taxon>Rhabditida</taxon>
        <taxon>Rhabditina</taxon>
        <taxon>Rhabditomorpha</taxon>
        <taxon>Strongyloidea</taxon>
        <taxon>Ancylostomatidae</taxon>
        <taxon>Ancylostomatinae</taxon>
        <taxon>Ancylostoma</taxon>
    </lineage>
</organism>